<reference evidence="4 5" key="1">
    <citation type="journal article" date="2020" name="ISME J.">
        <title>Uncovering the hidden diversity of litter-decomposition mechanisms in mushroom-forming fungi.</title>
        <authorList>
            <person name="Floudas D."/>
            <person name="Bentzer J."/>
            <person name="Ahren D."/>
            <person name="Johansson T."/>
            <person name="Persson P."/>
            <person name="Tunlid A."/>
        </authorList>
    </citation>
    <scope>NUCLEOTIDE SEQUENCE [LARGE SCALE GENOMIC DNA]</scope>
    <source>
        <strain evidence="4 5">CBS 406.79</strain>
    </source>
</reference>
<dbReference type="InterPro" id="IPR036964">
    <property type="entry name" value="RASGEF_cat_dom_sf"/>
</dbReference>
<dbReference type="CDD" id="cd06224">
    <property type="entry name" value="REM"/>
    <property type="match status" value="1"/>
</dbReference>
<keyword evidence="1" id="KW-0344">Guanine-nucleotide releasing factor</keyword>
<dbReference type="PROSITE" id="PS50212">
    <property type="entry name" value="RASGEF_NTER"/>
    <property type="match status" value="1"/>
</dbReference>
<dbReference type="SMART" id="SM00229">
    <property type="entry name" value="RasGEFN"/>
    <property type="match status" value="1"/>
</dbReference>
<evidence type="ECO:0000259" key="3">
    <source>
        <dbReference type="PROSITE" id="PS50212"/>
    </source>
</evidence>
<sequence>MNQSSSSVNLHKLYKSTGKPVAGTAVVPPTPPPTIGRRSRRHSTSSVDTNRADFLPYSNSAESSSCSQFDLYARHPSLSFCMALVRESRGSTDVARARALARVLLVTVTDVIHLMNVPEDTKDDQKYQENLHCVSFMIQQLNVQFEGMQDVEEPRKRFSVDRMVDMAELTLAALERLLQLTERMSKPLPCIPVDEDGRTVPTSSNASRSTARISFAQMTAEILENAPSEQSSSRAFTLDSASTNSVSSSRTTTILAILKKARQNGLGSLLRHKGQAPKKEAEVGKEAQTGYVSPQYAPRNSALYYPVDPLHPGVDIELPPLSGDTMNIELSHDNTHVIKSSPIAIIRLLTSKDAIQDPTLLHWFFTTFRYVLLSSEVLDLLLRRYNETMPQIPMTHEQARVWCNNQHGIVRPRVISVLIRWLTQYWEPPYDTYCVLNDMQDFVLKQVAASFLPEKLGIAFAQAIKGVRVDGMTRTKWLQKRVRNTSNSRLACSPFTLTLDHAVKFPIALFDCSAGHEAMANSLTILEVELYGRLPTQALMRAWLKSKTKGCEDRMKERLSEVKKRHKGAGKQLARLLQQADGSSSRVLVETLASQQTDLLRESGQLAMEIYAYQVTEREMKNSALAAEQAAFAVKSFDRSLSMFVLHTIILDSKSLDDIYRSISFWLAVGNACVELNNINSAWTIFWASTYSTVVGRLFDILPAWEGSKPQETYNKLNALFTNDLRKVDELPESVASVPRFQYLIRNVTHITESTSSLMADNSIHAQSLRIIGKTISAIEATRLYVLPEDSAVQPLLQNHIARFSVANEAAHMQWFTKRSEDFKPRKARRTTRTASMASVPRPSPQLSPPPSPKSEVAEILFA</sequence>
<dbReference type="GO" id="GO:0005085">
    <property type="term" value="F:guanyl-nucleotide exchange factor activity"/>
    <property type="evidence" value="ECO:0007669"/>
    <property type="project" value="UniProtKB-KW"/>
</dbReference>
<feature type="compositionally biased region" description="Pro residues" evidence="2">
    <location>
        <begin position="842"/>
        <end position="853"/>
    </location>
</feature>
<dbReference type="InterPro" id="IPR023578">
    <property type="entry name" value="Ras_GEF_dom_sf"/>
</dbReference>
<name>A0A8H5HLT0_9AGAR</name>
<dbReference type="Pfam" id="PF00617">
    <property type="entry name" value="RasGEF"/>
    <property type="match status" value="1"/>
</dbReference>
<proteinExistence type="predicted"/>
<protein>
    <recommendedName>
        <fullName evidence="3">N-terminal Ras-GEF domain-containing protein</fullName>
    </recommendedName>
</protein>
<dbReference type="Pfam" id="PF00618">
    <property type="entry name" value="RasGEF_N"/>
    <property type="match status" value="1"/>
</dbReference>
<dbReference type="OrthoDB" id="546434at2759"/>
<dbReference type="Gene3D" id="1.10.840.10">
    <property type="entry name" value="Ras guanine-nucleotide exchange factors catalytic domain"/>
    <property type="match status" value="1"/>
</dbReference>
<feature type="region of interest" description="Disordered" evidence="2">
    <location>
        <begin position="1"/>
        <end position="51"/>
    </location>
</feature>
<dbReference type="EMBL" id="JAACJN010000038">
    <property type="protein sequence ID" value="KAF5385647.1"/>
    <property type="molecule type" value="Genomic_DNA"/>
</dbReference>
<comment type="caution">
    <text evidence="4">The sequence shown here is derived from an EMBL/GenBank/DDBJ whole genome shotgun (WGS) entry which is preliminary data.</text>
</comment>
<feature type="domain" description="N-terminal Ras-GEF" evidence="3">
    <location>
        <begin position="333"/>
        <end position="468"/>
    </location>
</feature>
<dbReference type="Proteomes" id="UP000518752">
    <property type="component" value="Unassembled WGS sequence"/>
</dbReference>
<evidence type="ECO:0000313" key="5">
    <source>
        <dbReference type="Proteomes" id="UP000518752"/>
    </source>
</evidence>
<dbReference type="AlphaFoldDB" id="A0A8H5HLT0"/>
<evidence type="ECO:0000313" key="4">
    <source>
        <dbReference type="EMBL" id="KAF5385647.1"/>
    </source>
</evidence>
<dbReference type="GO" id="GO:0007264">
    <property type="term" value="P:small GTPase-mediated signal transduction"/>
    <property type="evidence" value="ECO:0007669"/>
    <property type="project" value="InterPro"/>
</dbReference>
<evidence type="ECO:0000256" key="2">
    <source>
        <dbReference type="SAM" id="MobiDB-lite"/>
    </source>
</evidence>
<evidence type="ECO:0000256" key="1">
    <source>
        <dbReference type="PROSITE-ProRule" id="PRU00135"/>
    </source>
</evidence>
<dbReference type="InterPro" id="IPR000651">
    <property type="entry name" value="Ras-like_Gua-exchang_fac_N"/>
</dbReference>
<gene>
    <name evidence="4" type="ORF">D9757_005482</name>
</gene>
<dbReference type="InterPro" id="IPR001895">
    <property type="entry name" value="RASGEF_cat_dom"/>
</dbReference>
<organism evidence="4 5">
    <name type="scientific">Collybiopsis confluens</name>
    <dbReference type="NCBI Taxonomy" id="2823264"/>
    <lineage>
        <taxon>Eukaryota</taxon>
        <taxon>Fungi</taxon>
        <taxon>Dikarya</taxon>
        <taxon>Basidiomycota</taxon>
        <taxon>Agaricomycotina</taxon>
        <taxon>Agaricomycetes</taxon>
        <taxon>Agaricomycetidae</taxon>
        <taxon>Agaricales</taxon>
        <taxon>Marasmiineae</taxon>
        <taxon>Omphalotaceae</taxon>
        <taxon>Collybiopsis</taxon>
    </lineage>
</organism>
<accession>A0A8H5HLT0</accession>
<feature type="region of interest" description="Disordered" evidence="2">
    <location>
        <begin position="822"/>
        <end position="855"/>
    </location>
</feature>
<dbReference type="Gene3D" id="1.20.870.10">
    <property type="entry name" value="Son of sevenless (SoS) protein Chain: S domain 1"/>
    <property type="match status" value="1"/>
</dbReference>
<feature type="region of interest" description="Disordered" evidence="2">
    <location>
        <begin position="226"/>
        <end position="245"/>
    </location>
</feature>
<keyword evidence="5" id="KW-1185">Reference proteome</keyword>
<dbReference type="SUPFAM" id="SSF48366">
    <property type="entry name" value="Ras GEF"/>
    <property type="match status" value="1"/>
</dbReference>